<feature type="transmembrane region" description="Helical" evidence="6">
    <location>
        <begin position="216"/>
        <end position="238"/>
    </location>
</feature>
<evidence type="ECO:0000313" key="7">
    <source>
        <dbReference type="EMBL" id="ORY89410.1"/>
    </source>
</evidence>
<sequence>MASSVCQTITADPTVYTTVVTSVVTATITADPVTQATSLPVTTTACATGAGINGTDSDVCRTLTSFVATETVIPGSVSESLSTITSVSLSTASGEVSTSCQAAPTSSSSSSSSSSTTSTTTTTTSTTTTTPSPTSSSTTTEPEFSSTTSAESSSETSSSSSATPPVTTLDPSTITSFRTVVVTSTGSDGRPTTITSAGTLNSATGNGGGSSSNTGAIAGGVVGGVAALVLLALILWLLRRKGIFRRDDEQFNEDMWAPTHHGAGGIGGGPAGDDEHPGAVNLEPEPVMMAEKEGGGVGGQTYDPRASWYGSDGGRSIYPDRVGGPMGPAGGYQYEGEAAVGGAAMAMGFAGSNGANERRLSRQQSMRSGSGHGHEGGHSPNSYTHALPPIAAHSHRFSHEYYQPATELPYGAFPEEQGQREELVRRQSGSAEGRISSSDHSDSARTAATTGSSTGLSSMPSHRAIPQAFTPFANSTPQSSRPHLAVLTTSSGSGTDSSQSRFTQSSGSTAPSSVLPTPASDLETKEELHLENQLFKGVRPTLQRAESSSSFVVPSQFLGARIANA</sequence>
<feature type="region of interest" description="Disordered" evidence="5">
    <location>
        <begin position="95"/>
        <end position="209"/>
    </location>
</feature>
<dbReference type="PANTHER" id="PTHR15549">
    <property type="entry name" value="PAIRED IMMUNOGLOBULIN-LIKE TYPE 2 RECEPTOR"/>
    <property type="match status" value="1"/>
</dbReference>
<accession>A0A1Y2G372</accession>
<feature type="compositionally biased region" description="Low complexity" evidence="5">
    <location>
        <begin position="95"/>
        <end position="168"/>
    </location>
</feature>
<dbReference type="Proteomes" id="UP000193467">
    <property type="component" value="Unassembled WGS sequence"/>
</dbReference>
<evidence type="ECO:0000256" key="2">
    <source>
        <dbReference type="ARBA" id="ARBA00022692"/>
    </source>
</evidence>
<evidence type="ECO:0000256" key="3">
    <source>
        <dbReference type="ARBA" id="ARBA00022989"/>
    </source>
</evidence>
<feature type="compositionally biased region" description="Low complexity" evidence="5">
    <location>
        <begin position="488"/>
        <end position="509"/>
    </location>
</feature>
<feature type="region of interest" description="Disordered" evidence="5">
    <location>
        <begin position="354"/>
        <end position="387"/>
    </location>
</feature>
<dbReference type="GO" id="GO:0016020">
    <property type="term" value="C:membrane"/>
    <property type="evidence" value="ECO:0007669"/>
    <property type="project" value="UniProtKB-SubCell"/>
</dbReference>
<feature type="compositionally biased region" description="Polar residues" evidence="5">
    <location>
        <begin position="169"/>
        <end position="196"/>
    </location>
</feature>
<evidence type="ECO:0000256" key="1">
    <source>
        <dbReference type="ARBA" id="ARBA00004167"/>
    </source>
</evidence>
<organism evidence="7 8">
    <name type="scientific">Leucosporidium creatinivorum</name>
    <dbReference type="NCBI Taxonomy" id="106004"/>
    <lineage>
        <taxon>Eukaryota</taxon>
        <taxon>Fungi</taxon>
        <taxon>Dikarya</taxon>
        <taxon>Basidiomycota</taxon>
        <taxon>Pucciniomycotina</taxon>
        <taxon>Microbotryomycetes</taxon>
        <taxon>Leucosporidiales</taxon>
        <taxon>Leucosporidium</taxon>
    </lineage>
</organism>
<feature type="compositionally biased region" description="Polar residues" evidence="5">
    <location>
        <begin position="427"/>
        <end position="436"/>
    </location>
</feature>
<evidence type="ECO:0000313" key="8">
    <source>
        <dbReference type="Proteomes" id="UP000193467"/>
    </source>
</evidence>
<dbReference type="AlphaFoldDB" id="A0A1Y2G372"/>
<keyword evidence="8" id="KW-1185">Reference proteome</keyword>
<keyword evidence="4 6" id="KW-0472">Membrane</keyword>
<evidence type="ECO:0000256" key="6">
    <source>
        <dbReference type="SAM" id="Phobius"/>
    </source>
</evidence>
<feature type="compositionally biased region" description="Polar residues" evidence="5">
    <location>
        <begin position="472"/>
        <end position="481"/>
    </location>
</feature>
<dbReference type="InterPro" id="IPR051694">
    <property type="entry name" value="Immunoregulatory_rcpt-like"/>
</dbReference>
<proteinExistence type="predicted"/>
<evidence type="ECO:0008006" key="9">
    <source>
        <dbReference type="Google" id="ProtNLM"/>
    </source>
</evidence>
<dbReference type="InParanoid" id="A0A1Y2G372"/>
<dbReference type="STRING" id="106004.A0A1Y2G372"/>
<comment type="caution">
    <text evidence="7">The sequence shown here is derived from an EMBL/GenBank/DDBJ whole genome shotgun (WGS) entry which is preliminary data.</text>
</comment>
<feature type="region of interest" description="Disordered" evidence="5">
    <location>
        <begin position="417"/>
        <end position="524"/>
    </location>
</feature>
<protein>
    <recommendedName>
        <fullName evidence="9">Mid2 domain-containing protein</fullName>
    </recommendedName>
</protein>
<dbReference type="EMBL" id="MCGR01000006">
    <property type="protein sequence ID" value="ORY89410.1"/>
    <property type="molecule type" value="Genomic_DNA"/>
</dbReference>
<evidence type="ECO:0000256" key="5">
    <source>
        <dbReference type="SAM" id="MobiDB-lite"/>
    </source>
</evidence>
<evidence type="ECO:0000256" key="4">
    <source>
        <dbReference type="ARBA" id="ARBA00023136"/>
    </source>
</evidence>
<dbReference type="PANTHER" id="PTHR15549:SF26">
    <property type="entry name" value="AXIAL BUDDING PATTERN PROTEIN 2-RELATED"/>
    <property type="match status" value="1"/>
</dbReference>
<feature type="compositionally biased region" description="Low complexity" evidence="5">
    <location>
        <begin position="444"/>
        <end position="458"/>
    </location>
</feature>
<dbReference type="GO" id="GO:0071944">
    <property type="term" value="C:cell periphery"/>
    <property type="evidence" value="ECO:0007669"/>
    <property type="project" value="UniProtKB-ARBA"/>
</dbReference>
<name>A0A1Y2G372_9BASI</name>
<gene>
    <name evidence="7" type="ORF">BCR35DRAFT_300585</name>
</gene>
<comment type="subcellular location">
    <subcellularLocation>
        <location evidence="1">Membrane</location>
        <topology evidence="1">Single-pass membrane protein</topology>
    </subcellularLocation>
</comment>
<keyword evidence="3 6" id="KW-1133">Transmembrane helix</keyword>
<keyword evidence="2 6" id="KW-0812">Transmembrane</keyword>
<reference evidence="7 8" key="1">
    <citation type="submission" date="2016-07" db="EMBL/GenBank/DDBJ databases">
        <title>Pervasive Adenine N6-methylation of Active Genes in Fungi.</title>
        <authorList>
            <consortium name="DOE Joint Genome Institute"/>
            <person name="Mondo S.J."/>
            <person name="Dannebaum R.O."/>
            <person name="Kuo R.C."/>
            <person name="Labutti K."/>
            <person name="Haridas S."/>
            <person name="Kuo A."/>
            <person name="Salamov A."/>
            <person name="Ahrendt S.R."/>
            <person name="Lipzen A."/>
            <person name="Sullivan W."/>
            <person name="Andreopoulos W.B."/>
            <person name="Clum A."/>
            <person name="Lindquist E."/>
            <person name="Daum C."/>
            <person name="Ramamoorthy G.K."/>
            <person name="Gryganskyi A."/>
            <person name="Culley D."/>
            <person name="Magnuson J.K."/>
            <person name="James T.Y."/>
            <person name="O'Malley M.A."/>
            <person name="Stajich J.E."/>
            <person name="Spatafora J.W."/>
            <person name="Visel A."/>
            <person name="Grigoriev I.V."/>
        </authorList>
    </citation>
    <scope>NUCLEOTIDE SEQUENCE [LARGE SCALE GENOMIC DNA]</scope>
    <source>
        <strain evidence="7 8">62-1032</strain>
    </source>
</reference>